<evidence type="ECO:0000256" key="3">
    <source>
        <dbReference type="ARBA" id="ARBA00023125"/>
    </source>
</evidence>
<keyword evidence="2" id="KW-0805">Transcription regulation</keyword>
<keyword evidence="4" id="KW-0804">Transcription</keyword>
<dbReference type="Gene3D" id="3.40.190.10">
    <property type="entry name" value="Periplasmic binding protein-like II"/>
    <property type="match status" value="2"/>
</dbReference>
<dbReference type="EMBL" id="JBHTGP010000003">
    <property type="protein sequence ID" value="MFD0684547.1"/>
    <property type="molecule type" value="Genomic_DNA"/>
</dbReference>
<dbReference type="PANTHER" id="PTHR30346:SF29">
    <property type="entry name" value="LYSR SUBSTRATE-BINDING"/>
    <property type="match status" value="1"/>
</dbReference>
<comment type="similarity">
    <text evidence="1">Belongs to the LysR transcriptional regulatory family.</text>
</comment>
<dbReference type="Proteomes" id="UP001597063">
    <property type="component" value="Unassembled WGS sequence"/>
</dbReference>
<dbReference type="PROSITE" id="PS50931">
    <property type="entry name" value="HTH_LYSR"/>
    <property type="match status" value="1"/>
</dbReference>
<reference evidence="7" key="1">
    <citation type="journal article" date="2019" name="Int. J. Syst. Evol. Microbiol.">
        <title>The Global Catalogue of Microorganisms (GCM) 10K type strain sequencing project: providing services to taxonomists for standard genome sequencing and annotation.</title>
        <authorList>
            <consortium name="The Broad Institute Genomics Platform"/>
            <consortium name="The Broad Institute Genome Sequencing Center for Infectious Disease"/>
            <person name="Wu L."/>
            <person name="Ma J."/>
        </authorList>
    </citation>
    <scope>NUCLEOTIDE SEQUENCE [LARGE SCALE GENOMIC DNA]</scope>
    <source>
        <strain evidence="7">JCM 9371</strain>
    </source>
</reference>
<evidence type="ECO:0000256" key="4">
    <source>
        <dbReference type="ARBA" id="ARBA00023163"/>
    </source>
</evidence>
<dbReference type="Gene3D" id="1.10.10.10">
    <property type="entry name" value="Winged helix-like DNA-binding domain superfamily/Winged helix DNA-binding domain"/>
    <property type="match status" value="1"/>
</dbReference>
<evidence type="ECO:0000313" key="6">
    <source>
        <dbReference type="EMBL" id="MFD0684547.1"/>
    </source>
</evidence>
<evidence type="ECO:0000313" key="7">
    <source>
        <dbReference type="Proteomes" id="UP001597063"/>
    </source>
</evidence>
<name>A0ABW2XIK5_9ACTN</name>
<dbReference type="Pfam" id="PF00126">
    <property type="entry name" value="HTH_1"/>
    <property type="match status" value="1"/>
</dbReference>
<dbReference type="InterPro" id="IPR000847">
    <property type="entry name" value="LysR_HTH_N"/>
</dbReference>
<dbReference type="Pfam" id="PF03466">
    <property type="entry name" value="LysR_substrate"/>
    <property type="match status" value="1"/>
</dbReference>
<gene>
    <name evidence="6" type="ORF">ACFQZM_08575</name>
</gene>
<comment type="caution">
    <text evidence="6">The sequence shown here is derived from an EMBL/GenBank/DDBJ whole genome shotgun (WGS) entry which is preliminary data.</text>
</comment>
<feature type="domain" description="HTH lysR-type" evidence="5">
    <location>
        <begin position="4"/>
        <end position="61"/>
    </location>
</feature>
<dbReference type="RefSeq" id="WP_131756597.1">
    <property type="nucleotide sequence ID" value="NZ_CAACUY010000018.1"/>
</dbReference>
<dbReference type="InterPro" id="IPR005119">
    <property type="entry name" value="LysR_subst-bd"/>
</dbReference>
<sequence>MSEFTVAGLRVVREAARHGSFSTAAERLGYTQSAVSRQIALMERAAGRALFERQARGVRPTEAGRLVLRHAEVVLGELDAARQGLDDLGTRSPRRLRVGAFSTAMAGLVPRAIAASPQVRVPLREGLSPRLLTAVARGRLDLAVVSGPRKAPAGVELVPLLDDPLLVAVPLDHRLAGSVGVTPGRLRDERWIAGSTEPETTLLGAWSDDAQVAFVARDWVAKLGLVAAGLGVTVVPGLAVPMVPPTVALVRIDHPSAVRPTMIAQGPGDRRFFIEALRDAAAELAAELRRRLR</sequence>
<evidence type="ECO:0000256" key="1">
    <source>
        <dbReference type="ARBA" id="ARBA00009437"/>
    </source>
</evidence>
<evidence type="ECO:0000259" key="5">
    <source>
        <dbReference type="PROSITE" id="PS50931"/>
    </source>
</evidence>
<dbReference type="PRINTS" id="PR00039">
    <property type="entry name" value="HTHLYSR"/>
</dbReference>
<keyword evidence="3" id="KW-0238">DNA-binding</keyword>
<proteinExistence type="inferred from homology"/>
<protein>
    <submittedName>
        <fullName evidence="6">LysR family transcriptional regulator</fullName>
    </submittedName>
</protein>
<organism evidence="6 7">
    <name type="scientific">Actinomadura fibrosa</name>
    <dbReference type="NCBI Taxonomy" id="111802"/>
    <lineage>
        <taxon>Bacteria</taxon>
        <taxon>Bacillati</taxon>
        <taxon>Actinomycetota</taxon>
        <taxon>Actinomycetes</taxon>
        <taxon>Streptosporangiales</taxon>
        <taxon>Thermomonosporaceae</taxon>
        <taxon>Actinomadura</taxon>
    </lineage>
</organism>
<dbReference type="InterPro" id="IPR036388">
    <property type="entry name" value="WH-like_DNA-bd_sf"/>
</dbReference>
<dbReference type="SUPFAM" id="SSF46785">
    <property type="entry name" value="Winged helix' DNA-binding domain"/>
    <property type="match status" value="1"/>
</dbReference>
<dbReference type="InterPro" id="IPR036390">
    <property type="entry name" value="WH_DNA-bd_sf"/>
</dbReference>
<evidence type="ECO:0000256" key="2">
    <source>
        <dbReference type="ARBA" id="ARBA00023015"/>
    </source>
</evidence>
<keyword evidence="7" id="KW-1185">Reference proteome</keyword>
<accession>A0ABW2XIK5</accession>
<dbReference type="SUPFAM" id="SSF53850">
    <property type="entry name" value="Periplasmic binding protein-like II"/>
    <property type="match status" value="1"/>
</dbReference>
<dbReference type="PANTHER" id="PTHR30346">
    <property type="entry name" value="TRANSCRIPTIONAL DUAL REGULATOR HCAR-RELATED"/>
    <property type="match status" value="1"/>
</dbReference>